<dbReference type="InterPro" id="IPR001251">
    <property type="entry name" value="CRAL-TRIO_dom"/>
</dbReference>
<dbReference type="InterPro" id="IPR011074">
    <property type="entry name" value="CRAL/TRIO_N_dom"/>
</dbReference>
<dbReference type="SMART" id="SM00516">
    <property type="entry name" value="SEC14"/>
    <property type="match status" value="1"/>
</dbReference>
<dbReference type="Proteomes" id="UP000186594">
    <property type="component" value="Unassembled WGS sequence"/>
</dbReference>
<dbReference type="InterPro" id="IPR036273">
    <property type="entry name" value="CRAL/TRIO_N_dom_sf"/>
</dbReference>
<evidence type="ECO:0000313" key="2">
    <source>
        <dbReference type="EMBL" id="OLL22621.1"/>
    </source>
</evidence>
<keyword evidence="3" id="KW-1185">Reference proteome</keyword>
<dbReference type="InterPro" id="IPR052432">
    <property type="entry name" value="PITP/CRAL-TRIO"/>
</dbReference>
<comment type="caution">
    <text evidence="2">The sequence shown here is derived from an EMBL/GenBank/DDBJ whole genome shotgun (WGS) entry which is preliminary data.</text>
</comment>
<dbReference type="Pfam" id="PF00650">
    <property type="entry name" value="CRAL_TRIO"/>
    <property type="match status" value="1"/>
</dbReference>
<proteinExistence type="predicted"/>
<evidence type="ECO:0000259" key="1">
    <source>
        <dbReference type="PROSITE" id="PS50191"/>
    </source>
</evidence>
<reference evidence="2 3" key="1">
    <citation type="submission" date="2016-04" db="EMBL/GenBank/DDBJ databases">
        <title>Evolutionary innovation and constraint leading to complex multicellularity in the Ascomycota.</title>
        <authorList>
            <person name="Cisse O."/>
            <person name="Nguyen A."/>
            <person name="Hewitt D.A."/>
            <person name="Jedd G."/>
            <person name="Stajich J.E."/>
        </authorList>
    </citation>
    <scope>NUCLEOTIDE SEQUENCE [LARGE SCALE GENOMIC DNA]</scope>
    <source>
        <strain evidence="2 3">DAH-3</strain>
    </source>
</reference>
<dbReference type="SUPFAM" id="SSF46938">
    <property type="entry name" value="CRAL/TRIO N-terminal domain"/>
    <property type="match status" value="1"/>
</dbReference>
<name>A0A1U7LJB9_NEOID</name>
<feature type="domain" description="CRAL-TRIO" evidence="1">
    <location>
        <begin position="163"/>
        <end position="322"/>
    </location>
</feature>
<dbReference type="Gene3D" id="3.40.525.10">
    <property type="entry name" value="CRAL-TRIO lipid binding domain"/>
    <property type="match status" value="1"/>
</dbReference>
<evidence type="ECO:0000313" key="3">
    <source>
        <dbReference type="Proteomes" id="UP000186594"/>
    </source>
</evidence>
<dbReference type="PROSITE" id="PS50191">
    <property type="entry name" value="CRAL_TRIO"/>
    <property type="match status" value="1"/>
</dbReference>
<dbReference type="SUPFAM" id="SSF52087">
    <property type="entry name" value="CRAL/TRIO domain"/>
    <property type="match status" value="1"/>
</dbReference>
<dbReference type="PANTHER" id="PTHR46590">
    <property type="entry name" value="PHOSPHATIDYLINOSITOL TRANSFER PROTEIN CSR1-RELATED"/>
    <property type="match status" value="1"/>
</dbReference>
<accession>A0A1U7LJB9</accession>
<dbReference type="STRING" id="1198029.A0A1U7LJB9"/>
<dbReference type="CDD" id="cd00170">
    <property type="entry name" value="SEC14"/>
    <property type="match status" value="1"/>
</dbReference>
<dbReference type="SMART" id="SM01100">
    <property type="entry name" value="CRAL_TRIO_N"/>
    <property type="match status" value="1"/>
</dbReference>
<dbReference type="Pfam" id="PF03765">
    <property type="entry name" value="CRAL_TRIO_N"/>
    <property type="match status" value="1"/>
</dbReference>
<dbReference type="OMA" id="WRLIKGW"/>
<dbReference type="OrthoDB" id="43460at2759"/>
<dbReference type="PANTHER" id="PTHR46590:SF1">
    <property type="entry name" value="PHOSPHATIDYLINOSITOL TRANSFER PROTEIN CSR1"/>
    <property type="match status" value="1"/>
</dbReference>
<dbReference type="AlphaFoldDB" id="A0A1U7LJB9"/>
<organism evidence="2 3">
    <name type="scientific">Neolecta irregularis (strain DAH-3)</name>
    <dbReference type="NCBI Taxonomy" id="1198029"/>
    <lineage>
        <taxon>Eukaryota</taxon>
        <taxon>Fungi</taxon>
        <taxon>Dikarya</taxon>
        <taxon>Ascomycota</taxon>
        <taxon>Taphrinomycotina</taxon>
        <taxon>Neolectales</taxon>
        <taxon>Neolectaceae</taxon>
        <taxon>Neolecta</taxon>
    </lineage>
</organism>
<sequence length="429" mass="49915">MSTPLLLGRPRSLSSSQEQCLKDMWAAVFILFSTVEPINGEHNNIFTDKKDLRKHKLKLAALLNKKSAVVVDPAQDKYSLTKDMRDDLANKDPKDLRAAFWNFVKLENPDTWLLRFLRARKWDVHRAFVMLLSTIHWRTSEMCYPKVDRLAAEGEEYFFLNNDEEFIKQLQSGKAFMYGSDKEGRPLSYIKPRLHFPAHQSLETMQKFTSFYMETAIFFLNDYVDQGCMVVDITGFSLANLDLPVAKFMIKCLETYYPECLGICLIHNAPWWFQGIWNIIKGLLDPEFASKLHFTRTTADLEKFISADQLIQEFGGNNQFVYTYVDPVAGENNLMKETQQRDAILAERDERITKLERTTQSWIAADENDDQDKLKEQRYELMKQFREDYFRFDPYIRARSLYDRTGAINVEAASYLNTGGSKTSSAEIQ</sequence>
<dbReference type="EMBL" id="LXFE01003012">
    <property type="protein sequence ID" value="OLL22621.1"/>
    <property type="molecule type" value="Genomic_DNA"/>
</dbReference>
<dbReference type="InterPro" id="IPR036865">
    <property type="entry name" value="CRAL-TRIO_dom_sf"/>
</dbReference>
<gene>
    <name evidence="2" type="ORF">NEOLI_000247</name>
</gene>
<dbReference type="PRINTS" id="PR00180">
    <property type="entry name" value="CRETINALDHBP"/>
</dbReference>
<protein>
    <submittedName>
        <fullName evidence="2">CRAL-TRIO domain-containing protein</fullName>
    </submittedName>
</protein>